<reference evidence="1 2" key="2">
    <citation type="submission" date="2007-06" db="EMBL/GenBank/DDBJ databases">
        <title>Draft genome sequence of Pseudoflavonifractor capillosus ATCC 29799.</title>
        <authorList>
            <person name="Sudarsanam P."/>
            <person name="Ley R."/>
            <person name="Guruge J."/>
            <person name="Turnbaugh P.J."/>
            <person name="Mahowald M."/>
            <person name="Liep D."/>
            <person name="Gordon J."/>
        </authorList>
    </citation>
    <scope>NUCLEOTIDE SEQUENCE [LARGE SCALE GENOMIC DNA]</scope>
    <source>
        <strain evidence="1 2">ATCC 29799</strain>
    </source>
</reference>
<proteinExistence type="predicted"/>
<evidence type="ECO:0000313" key="1">
    <source>
        <dbReference type="EMBL" id="EDN01276.1"/>
    </source>
</evidence>
<keyword evidence="2" id="KW-1185">Reference proteome</keyword>
<organism evidence="1 2">
    <name type="scientific">Pseudoflavonifractor capillosus ATCC 29799</name>
    <dbReference type="NCBI Taxonomy" id="411467"/>
    <lineage>
        <taxon>Bacteria</taxon>
        <taxon>Bacillati</taxon>
        <taxon>Bacillota</taxon>
        <taxon>Clostridia</taxon>
        <taxon>Eubacteriales</taxon>
        <taxon>Oscillospiraceae</taxon>
        <taxon>Pseudoflavonifractor</taxon>
    </lineage>
</organism>
<name>A6NRL6_9FIRM</name>
<dbReference type="AlphaFoldDB" id="A6NRL6"/>
<sequence>MIQTLRCCRTSYSIPYSPRITILKLAGACQNSMLQAPAQENTMQPEYCFFFLQP</sequence>
<dbReference type="EMBL" id="AAXG02000006">
    <property type="protein sequence ID" value="EDN01276.1"/>
    <property type="molecule type" value="Genomic_DNA"/>
</dbReference>
<protein>
    <submittedName>
        <fullName evidence="1">Uncharacterized protein</fullName>
    </submittedName>
</protein>
<dbReference type="STRING" id="411467.BACCAP_00844"/>
<evidence type="ECO:0000313" key="2">
    <source>
        <dbReference type="Proteomes" id="UP000003639"/>
    </source>
</evidence>
<gene>
    <name evidence="1" type="ORF">BACCAP_00844</name>
</gene>
<reference evidence="1 2" key="1">
    <citation type="submission" date="2007-04" db="EMBL/GenBank/DDBJ databases">
        <authorList>
            <person name="Fulton L."/>
            <person name="Clifton S."/>
            <person name="Fulton B."/>
            <person name="Xu J."/>
            <person name="Minx P."/>
            <person name="Pepin K.H."/>
            <person name="Johnson M."/>
            <person name="Thiruvilangam P."/>
            <person name="Bhonagiri V."/>
            <person name="Nash W.E."/>
            <person name="Mardis E.R."/>
            <person name="Wilson R.K."/>
        </authorList>
    </citation>
    <scope>NUCLEOTIDE SEQUENCE [LARGE SCALE GENOMIC DNA]</scope>
    <source>
        <strain evidence="1 2">ATCC 29799</strain>
    </source>
</reference>
<dbReference type="Proteomes" id="UP000003639">
    <property type="component" value="Unassembled WGS sequence"/>
</dbReference>
<accession>A6NRL6</accession>
<comment type="caution">
    <text evidence="1">The sequence shown here is derived from an EMBL/GenBank/DDBJ whole genome shotgun (WGS) entry which is preliminary data.</text>
</comment>